<dbReference type="InterPro" id="IPR011701">
    <property type="entry name" value="MFS"/>
</dbReference>
<keyword evidence="5 6" id="KW-0472">Membrane</keyword>
<gene>
    <name evidence="7" type="ORF">HCN08_13575</name>
</gene>
<evidence type="ECO:0000256" key="3">
    <source>
        <dbReference type="ARBA" id="ARBA00022692"/>
    </source>
</evidence>
<accession>A0ABX0ZSC1</accession>
<keyword evidence="2" id="KW-1003">Cell membrane</keyword>
<dbReference type="InterPro" id="IPR036259">
    <property type="entry name" value="MFS_trans_sf"/>
</dbReference>
<dbReference type="Proteomes" id="UP000734511">
    <property type="component" value="Unassembled WGS sequence"/>
</dbReference>
<name>A0ABX0ZSC1_9ACTN</name>
<comment type="caution">
    <text evidence="7">The sequence shown here is derived from an EMBL/GenBank/DDBJ whole genome shotgun (WGS) entry which is preliminary data.</text>
</comment>
<feature type="transmembrane region" description="Helical" evidence="6">
    <location>
        <begin position="327"/>
        <end position="349"/>
    </location>
</feature>
<protein>
    <submittedName>
        <fullName evidence="7">MFS transporter</fullName>
    </submittedName>
</protein>
<evidence type="ECO:0000256" key="4">
    <source>
        <dbReference type="ARBA" id="ARBA00022989"/>
    </source>
</evidence>
<evidence type="ECO:0000256" key="5">
    <source>
        <dbReference type="ARBA" id="ARBA00023136"/>
    </source>
</evidence>
<feature type="transmembrane region" description="Helical" evidence="6">
    <location>
        <begin position="47"/>
        <end position="69"/>
    </location>
</feature>
<organism evidence="7 8">
    <name type="scientific">Actinacidiphila epipremni</name>
    <dbReference type="NCBI Taxonomy" id="2053013"/>
    <lineage>
        <taxon>Bacteria</taxon>
        <taxon>Bacillati</taxon>
        <taxon>Actinomycetota</taxon>
        <taxon>Actinomycetes</taxon>
        <taxon>Kitasatosporales</taxon>
        <taxon>Streptomycetaceae</taxon>
        <taxon>Actinacidiphila</taxon>
    </lineage>
</organism>
<evidence type="ECO:0000256" key="6">
    <source>
        <dbReference type="SAM" id="Phobius"/>
    </source>
</evidence>
<dbReference type="EMBL" id="JAATEJ010000009">
    <property type="protein sequence ID" value="NJP44423.1"/>
    <property type="molecule type" value="Genomic_DNA"/>
</dbReference>
<sequence length="437" mass="43920">MQRSLLRHRDFVLLWSGQTVSEVGSQISVLALPLVAVVVLGADAWQVGLLTAAGTSAYLLVSLPAGAVVDRVRKRPLMLGCDLGLLAVIGSVPVAHALGVLTLGQLYAVAFAAGVLSVFFSVAYQSYLPVLLEQGQLMDGNGKIAATQSAAQIAGPGVGAGLVAAVGAAAAMAADAVSFALSAVSLGAIRGRERKPAGAAGVVGAAGAAGAAGAVAATTLRAQIAEGLRHVVRDPILRNSVAFNGTANFFVVMVETLGPVFLVRSLHVPPGLVGLLMALGAVGGVAGGVAAKSLARGVGSARVSWLAMTLFSLPGLLIPLAGHGGRAVLYGVGWSAWTFSAVVANISLTSYRQASCPPGMIGRVSAAARWINWGTLPLGGLAGGALAGAVGVRATLWIATVGGCCSGLWLFFSPLRGMRDIPLGRWSLSLGRDGAVT</sequence>
<evidence type="ECO:0000256" key="2">
    <source>
        <dbReference type="ARBA" id="ARBA00022475"/>
    </source>
</evidence>
<evidence type="ECO:0000313" key="8">
    <source>
        <dbReference type="Proteomes" id="UP000734511"/>
    </source>
</evidence>
<dbReference type="Gene3D" id="1.20.1250.20">
    <property type="entry name" value="MFS general substrate transporter like domains"/>
    <property type="match status" value="1"/>
</dbReference>
<dbReference type="PANTHER" id="PTHR23513">
    <property type="entry name" value="INTEGRAL MEMBRANE EFFLUX PROTEIN-RELATED"/>
    <property type="match status" value="1"/>
</dbReference>
<keyword evidence="8" id="KW-1185">Reference proteome</keyword>
<keyword evidence="3 6" id="KW-0812">Transmembrane</keyword>
<feature type="transmembrane region" description="Helical" evidence="6">
    <location>
        <begin position="396"/>
        <end position="415"/>
    </location>
</feature>
<feature type="transmembrane region" description="Helical" evidence="6">
    <location>
        <begin position="268"/>
        <end position="291"/>
    </location>
</feature>
<reference evidence="7 8" key="1">
    <citation type="submission" date="2020-03" db="EMBL/GenBank/DDBJ databases">
        <title>WGS of actinomycetes isolated from Thailand.</title>
        <authorList>
            <person name="Thawai C."/>
        </authorList>
    </citation>
    <scope>NUCLEOTIDE SEQUENCE [LARGE SCALE GENOMIC DNA]</scope>
    <source>
        <strain evidence="7 8">PRB2-1</strain>
    </source>
</reference>
<feature type="transmembrane region" description="Helical" evidence="6">
    <location>
        <begin position="197"/>
        <end position="220"/>
    </location>
</feature>
<dbReference type="SUPFAM" id="SSF103473">
    <property type="entry name" value="MFS general substrate transporter"/>
    <property type="match status" value="1"/>
</dbReference>
<comment type="subcellular location">
    <subcellularLocation>
        <location evidence="1">Cell membrane</location>
        <topology evidence="1">Multi-pass membrane protein</topology>
    </subcellularLocation>
</comment>
<feature type="transmembrane region" description="Helical" evidence="6">
    <location>
        <begin position="153"/>
        <end position="177"/>
    </location>
</feature>
<dbReference type="PANTHER" id="PTHR23513:SF6">
    <property type="entry name" value="MAJOR FACILITATOR SUPERFAMILY ASSOCIATED DOMAIN-CONTAINING PROTEIN"/>
    <property type="match status" value="1"/>
</dbReference>
<feature type="transmembrane region" description="Helical" evidence="6">
    <location>
        <begin position="81"/>
        <end position="101"/>
    </location>
</feature>
<feature type="transmembrane region" description="Helical" evidence="6">
    <location>
        <begin position="303"/>
        <end position="321"/>
    </location>
</feature>
<feature type="transmembrane region" description="Helical" evidence="6">
    <location>
        <begin position="241"/>
        <end position="262"/>
    </location>
</feature>
<feature type="transmembrane region" description="Helical" evidence="6">
    <location>
        <begin position="370"/>
        <end position="390"/>
    </location>
</feature>
<feature type="transmembrane region" description="Helical" evidence="6">
    <location>
        <begin position="12"/>
        <end position="41"/>
    </location>
</feature>
<proteinExistence type="predicted"/>
<evidence type="ECO:0000313" key="7">
    <source>
        <dbReference type="EMBL" id="NJP44423.1"/>
    </source>
</evidence>
<keyword evidence="4 6" id="KW-1133">Transmembrane helix</keyword>
<dbReference type="Pfam" id="PF07690">
    <property type="entry name" value="MFS_1"/>
    <property type="match status" value="1"/>
</dbReference>
<feature type="transmembrane region" description="Helical" evidence="6">
    <location>
        <begin position="107"/>
        <end position="132"/>
    </location>
</feature>
<evidence type="ECO:0000256" key="1">
    <source>
        <dbReference type="ARBA" id="ARBA00004651"/>
    </source>
</evidence>
<dbReference type="CDD" id="cd06173">
    <property type="entry name" value="MFS_MefA_like"/>
    <property type="match status" value="1"/>
</dbReference>